<dbReference type="InterPro" id="IPR056546">
    <property type="entry name" value="MreB_MamK-like"/>
</dbReference>
<dbReference type="GO" id="GO:0005524">
    <property type="term" value="F:ATP binding"/>
    <property type="evidence" value="ECO:0007669"/>
    <property type="project" value="UniProtKB-KW"/>
</dbReference>
<sequence>MELGSAYKTDEEEINMDIKGRDMITGLPKTVVVTDTQIRDALKEPVYAIIESIKTTLEKTPPELAADIMEKGIMLAGGGALLRGLDMLINHETNMPVHIAESPLDCVVLGAGKALDNFDELSKSQRGQ</sequence>
<evidence type="ECO:0000256" key="1">
    <source>
        <dbReference type="ARBA" id="ARBA00004496"/>
    </source>
</evidence>
<keyword evidence="2" id="KW-0963">Cytoplasm</keyword>
<dbReference type="SUPFAM" id="SSF53067">
    <property type="entry name" value="Actin-like ATPase domain"/>
    <property type="match status" value="1"/>
</dbReference>
<keyword evidence="4" id="KW-0067">ATP-binding</keyword>
<dbReference type="PANTHER" id="PTHR42749">
    <property type="entry name" value="CELL SHAPE-DETERMINING PROTEIN MREB"/>
    <property type="match status" value="1"/>
</dbReference>
<dbReference type="GO" id="GO:0005737">
    <property type="term" value="C:cytoplasm"/>
    <property type="evidence" value="ECO:0007669"/>
    <property type="project" value="UniProtKB-SubCell"/>
</dbReference>
<name>A0A645GEA2_9ZZZZ</name>
<evidence type="ECO:0000256" key="4">
    <source>
        <dbReference type="ARBA" id="ARBA00022840"/>
    </source>
</evidence>
<dbReference type="Pfam" id="PF06723">
    <property type="entry name" value="MreB_Mbl"/>
    <property type="match status" value="1"/>
</dbReference>
<comment type="caution">
    <text evidence="5">The sequence shown here is derived from an EMBL/GenBank/DDBJ whole genome shotgun (WGS) entry which is preliminary data.</text>
</comment>
<keyword evidence="3" id="KW-0547">Nucleotide-binding</keyword>
<dbReference type="InterPro" id="IPR043129">
    <property type="entry name" value="ATPase_NBD"/>
</dbReference>
<organism evidence="5">
    <name type="scientific">bioreactor metagenome</name>
    <dbReference type="NCBI Taxonomy" id="1076179"/>
    <lineage>
        <taxon>unclassified sequences</taxon>
        <taxon>metagenomes</taxon>
        <taxon>ecological metagenomes</taxon>
    </lineage>
</organism>
<dbReference type="AlphaFoldDB" id="A0A645GEA2"/>
<reference evidence="5" key="1">
    <citation type="submission" date="2019-08" db="EMBL/GenBank/DDBJ databases">
        <authorList>
            <person name="Kucharzyk K."/>
            <person name="Murdoch R.W."/>
            <person name="Higgins S."/>
            <person name="Loffler F."/>
        </authorList>
    </citation>
    <scope>NUCLEOTIDE SEQUENCE</scope>
</reference>
<evidence type="ECO:0000256" key="2">
    <source>
        <dbReference type="ARBA" id="ARBA00022490"/>
    </source>
</evidence>
<comment type="subcellular location">
    <subcellularLocation>
        <location evidence="1">Cytoplasm</location>
    </subcellularLocation>
</comment>
<dbReference type="Gene3D" id="3.30.420.40">
    <property type="match status" value="1"/>
</dbReference>
<dbReference type="PANTHER" id="PTHR42749:SF1">
    <property type="entry name" value="CELL SHAPE-DETERMINING PROTEIN MREB"/>
    <property type="match status" value="1"/>
</dbReference>
<dbReference type="EMBL" id="VSSQ01070548">
    <property type="protein sequence ID" value="MPN22334.1"/>
    <property type="molecule type" value="Genomic_DNA"/>
</dbReference>
<protein>
    <submittedName>
        <fullName evidence="5">Rod shape-determining protein MreB</fullName>
    </submittedName>
</protein>
<evidence type="ECO:0000313" key="5">
    <source>
        <dbReference type="EMBL" id="MPN22334.1"/>
    </source>
</evidence>
<proteinExistence type="predicted"/>
<evidence type="ECO:0000256" key="3">
    <source>
        <dbReference type="ARBA" id="ARBA00022741"/>
    </source>
</evidence>
<accession>A0A645GEA2</accession>
<gene>
    <name evidence="5" type="primary">mreB_25</name>
    <name evidence="5" type="ORF">SDC9_169717</name>
</gene>